<dbReference type="InParanoid" id="Q01ZD7"/>
<evidence type="ECO:0000256" key="1">
    <source>
        <dbReference type="SAM" id="Phobius"/>
    </source>
</evidence>
<reference evidence="3" key="1">
    <citation type="submission" date="2006-10" db="EMBL/GenBank/DDBJ databases">
        <title>Complete sequence of Solibacter usitatus Ellin6076.</title>
        <authorList>
            <consortium name="US DOE Joint Genome Institute"/>
            <person name="Copeland A."/>
            <person name="Lucas S."/>
            <person name="Lapidus A."/>
            <person name="Barry K."/>
            <person name="Detter J.C."/>
            <person name="Glavina del Rio T."/>
            <person name="Hammon N."/>
            <person name="Israni S."/>
            <person name="Dalin E."/>
            <person name="Tice H."/>
            <person name="Pitluck S."/>
            <person name="Thompson L.S."/>
            <person name="Brettin T."/>
            <person name="Bruce D."/>
            <person name="Han C."/>
            <person name="Tapia R."/>
            <person name="Gilna P."/>
            <person name="Schmutz J."/>
            <person name="Larimer F."/>
            <person name="Land M."/>
            <person name="Hauser L."/>
            <person name="Kyrpides N."/>
            <person name="Mikhailova N."/>
            <person name="Janssen P.H."/>
            <person name="Kuske C.R."/>
            <person name="Richardson P."/>
        </authorList>
    </citation>
    <scope>NUCLEOTIDE SEQUENCE</scope>
    <source>
        <strain evidence="3">Ellin6076</strain>
    </source>
</reference>
<dbReference type="HOGENOM" id="CLU_054519_0_0_0"/>
<keyword evidence="1" id="KW-0472">Membrane</keyword>
<keyword evidence="1" id="KW-0812">Transmembrane</keyword>
<dbReference type="AlphaFoldDB" id="Q01ZD7"/>
<proteinExistence type="predicted"/>
<dbReference type="PANTHER" id="PTHR40407:SF1">
    <property type="entry name" value="HEPARAN-ALPHA-GLUCOSAMINIDE N-ACETYLTRANSFERASE CATALYTIC DOMAIN-CONTAINING PROTEIN"/>
    <property type="match status" value="1"/>
</dbReference>
<name>Q01ZD7_SOLUE</name>
<organism evidence="3">
    <name type="scientific">Solibacter usitatus (strain Ellin6076)</name>
    <dbReference type="NCBI Taxonomy" id="234267"/>
    <lineage>
        <taxon>Bacteria</taxon>
        <taxon>Pseudomonadati</taxon>
        <taxon>Acidobacteriota</taxon>
        <taxon>Terriglobia</taxon>
        <taxon>Bryobacterales</taxon>
        <taxon>Solibacteraceae</taxon>
        <taxon>Candidatus Solibacter</taxon>
    </lineage>
</organism>
<gene>
    <name evidence="3" type="ordered locus">Acid_4011</name>
</gene>
<feature type="transmembrane region" description="Helical" evidence="1">
    <location>
        <begin position="110"/>
        <end position="132"/>
    </location>
</feature>
<dbReference type="InterPro" id="IPR012429">
    <property type="entry name" value="HGSNAT_cat"/>
</dbReference>
<dbReference type="PANTHER" id="PTHR40407">
    <property type="entry name" value="MEMBRANE PROTEIN-LIKE PROTEIN"/>
    <property type="match status" value="1"/>
</dbReference>
<feature type="transmembrane region" description="Helical" evidence="1">
    <location>
        <begin position="261"/>
        <end position="281"/>
    </location>
</feature>
<dbReference type="EMBL" id="CP000473">
    <property type="protein sequence ID" value="ABJ84978.1"/>
    <property type="molecule type" value="Genomic_DNA"/>
</dbReference>
<feature type="transmembrane region" description="Helical" evidence="1">
    <location>
        <begin position="50"/>
        <end position="73"/>
    </location>
</feature>
<evidence type="ECO:0000259" key="2">
    <source>
        <dbReference type="Pfam" id="PF07786"/>
    </source>
</evidence>
<feature type="domain" description="Heparan-alpha-glucosaminide N-acetyltransferase catalytic" evidence="2">
    <location>
        <begin position="6"/>
        <end position="225"/>
    </location>
</feature>
<dbReference type="eggNOG" id="COG3503">
    <property type="taxonomic scope" value="Bacteria"/>
</dbReference>
<feature type="transmembrane region" description="Helical" evidence="1">
    <location>
        <begin position="293"/>
        <end position="315"/>
    </location>
</feature>
<dbReference type="STRING" id="234267.Acid_4011"/>
<dbReference type="Pfam" id="PF07786">
    <property type="entry name" value="HGSNAT_cat"/>
    <property type="match status" value="1"/>
</dbReference>
<feature type="transmembrane region" description="Helical" evidence="1">
    <location>
        <begin position="137"/>
        <end position="154"/>
    </location>
</feature>
<feature type="transmembrane region" description="Helical" evidence="1">
    <location>
        <begin position="212"/>
        <end position="230"/>
    </location>
</feature>
<evidence type="ECO:0000313" key="3">
    <source>
        <dbReference type="EMBL" id="ABJ84978.1"/>
    </source>
</evidence>
<accession>Q01ZD7</accession>
<sequence length="381" mass="43188">MNKPSRLYSLDALRGLVMIIMALDHVRDFVHSQAMLFPPENLARTTPILFFTRWITHFCAPVFMFASGMGAFLWAQRNTGLSRFLWTRGLWLIVLELTVMRVSYFFSFSLAYPVMLVVLWALGASMIALALLSKLPLRMLAVVSILTMVLHNLLDGVKDGALWTVLHRPGAIPMAGTVVFVAYPLVPWIAVMAAGHCFGQVFLLTPEQRRRILARTGTALTLAFLVLRAINIYGDPSRWSPTIYPVLSFLNCTKYPPSLDYLLMTLGPAMLCLAWFDGLSWKKENPLIVFGRVPLFYFVVHFYAAHAIASVMAGLRYGKLSLMFGPLPNMGGPRSRFPNGFGYDLWVVYLIWALLVIAMYPLCRWYAGVKARRQDWWLSYL</sequence>
<protein>
    <recommendedName>
        <fullName evidence="2">Heparan-alpha-glucosaminide N-acetyltransferase catalytic domain-containing protein</fullName>
    </recommendedName>
</protein>
<dbReference type="KEGG" id="sus:Acid_4011"/>
<feature type="transmembrane region" description="Helical" evidence="1">
    <location>
        <begin position="174"/>
        <end position="205"/>
    </location>
</feature>
<keyword evidence="1" id="KW-1133">Transmembrane helix</keyword>
<feature type="transmembrane region" description="Helical" evidence="1">
    <location>
        <begin position="346"/>
        <end position="367"/>
    </location>
</feature>